<sequence length="193" mass="21325">MTSWALIVAATVPVYAAVMPRRPLLRVGMSVMAGFWAIGSGVAMSSFIASQDLAFLATSFLAALQVPVFGWVAYKDRLKPADRARRLLGVVMMFGAIFAFYLSRLAYPDAVLDPAFRIPCVIVLMTLGFLTTLRRGGNEWLLALPASWAIIHAAIIVPERPISAMVLITYALLAYVATNVHRWRVVWSHNHQH</sequence>
<keyword evidence="3" id="KW-1185">Reference proteome</keyword>
<keyword evidence="1" id="KW-1133">Transmembrane helix</keyword>
<keyword evidence="1" id="KW-0812">Transmembrane</keyword>
<feature type="transmembrane region" description="Helical" evidence="1">
    <location>
        <begin position="140"/>
        <end position="156"/>
    </location>
</feature>
<evidence type="ECO:0000313" key="2">
    <source>
        <dbReference type="EMBL" id="SPF78445.1"/>
    </source>
</evidence>
<protein>
    <submittedName>
        <fullName evidence="2">Uncharacterized protein</fullName>
    </submittedName>
</protein>
<feature type="transmembrane region" description="Helical" evidence="1">
    <location>
        <begin position="162"/>
        <end position="180"/>
    </location>
</feature>
<gene>
    <name evidence="2" type="ORF">PRI8871_01048</name>
</gene>
<reference evidence="3" key="1">
    <citation type="submission" date="2018-03" db="EMBL/GenBank/DDBJ databases">
        <authorList>
            <person name="Rodrigo-Torres L."/>
            <person name="Arahal R. D."/>
            <person name="Lucena T."/>
        </authorList>
    </citation>
    <scope>NUCLEOTIDE SEQUENCE [LARGE SCALE GENOMIC DNA]</scope>
    <source>
        <strain evidence="3">CECT 8871</strain>
    </source>
</reference>
<feature type="transmembrane region" description="Helical" evidence="1">
    <location>
        <begin position="115"/>
        <end position="133"/>
    </location>
</feature>
<evidence type="ECO:0000256" key="1">
    <source>
        <dbReference type="SAM" id="Phobius"/>
    </source>
</evidence>
<evidence type="ECO:0000313" key="3">
    <source>
        <dbReference type="Proteomes" id="UP000244904"/>
    </source>
</evidence>
<organism evidence="2 3">
    <name type="scientific">Pseudoprimorskyibacter insulae</name>
    <dbReference type="NCBI Taxonomy" id="1695997"/>
    <lineage>
        <taxon>Bacteria</taxon>
        <taxon>Pseudomonadati</taxon>
        <taxon>Pseudomonadota</taxon>
        <taxon>Alphaproteobacteria</taxon>
        <taxon>Rhodobacterales</taxon>
        <taxon>Paracoccaceae</taxon>
        <taxon>Pseudoprimorskyibacter</taxon>
    </lineage>
</organism>
<name>A0A2R8AQZ7_9RHOB</name>
<proteinExistence type="predicted"/>
<feature type="transmembrane region" description="Helical" evidence="1">
    <location>
        <begin position="53"/>
        <end position="74"/>
    </location>
</feature>
<dbReference type="Proteomes" id="UP000244904">
    <property type="component" value="Unassembled WGS sequence"/>
</dbReference>
<accession>A0A2R8AQZ7</accession>
<keyword evidence="1" id="KW-0472">Membrane</keyword>
<feature type="transmembrane region" description="Helical" evidence="1">
    <location>
        <begin position="86"/>
        <end position="103"/>
    </location>
</feature>
<dbReference type="AlphaFoldDB" id="A0A2R8AQZ7"/>
<dbReference type="EMBL" id="OMOJ01000001">
    <property type="protein sequence ID" value="SPF78445.1"/>
    <property type="molecule type" value="Genomic_DNA"/>
</dbReference>